<dbReference type="InterPro" id="IPR050226">
    <property type="entry name" value="NagZ_Beta-hexosaminidase"/>
</dbReference>
<evidence type="ECO:0000256" key="1">
    <source>
        <dbReference type="ARBA" id="ARBA00005336"/>
    </source>
</evidence>
<dbReference type="PANTHER" id="PTHR30480:SF16">
    <property type="entry name" value="GLYCOSIDE HYDROLASE FAMILY 3 DOMAIN PROTEIN"/>
    <property type="match status" value="1"/>
</dbReference>
<protein>
    <submittedName>
        <fullName evidence="5">Beta-N-acetylhexosaminidase</fullName>
        <ecNumber evidence="5">3.2.1.52</ecNumber>
    </submittedName>
</protein>
<dbReference type="InterPro" id="IPR036962">
    <property type="entry name" value="Glyco_hydro_3_N_sf"/>
</dbReference>
<dbReference type="EMBL" id="JACDUR010000004">
    <property type="protein sequence ID" value="MBA2892393.1"/>
    <property type="molecule type" value="Genomic_DNA"/>
</dbReference>
<dbReference type="PRINTS" id="PR00133">
    <property type="entry name" value="GLHYDRLASE3"/>
</dbReference>
<reference evidence="5 6" key="1">
    <citation type="submission" date="2020-07" db="EMBL/GenBank/DDBJ databases">
        <title>Genomic Encyclopedia of Type Strains, Phase IV (KMG-IV): sequencing the most valuable type-strain genomes for metagenomic binning, comparative biology and taxonomic classification.</title>
        <authorList>
            <person name="Goeker M."/>
        </authorList>
    </citation>
    <scope>NUCLEOTIDE SEQUENCE [LARGE SCALE GENOMIC DNA]</scope>
    <source>
        <strain evidence="5 6">DSM 45533</strain>
    </source>
</reference>
<keyword evidence="2 5" id="KW-0378">Hydrolase</keyword>
<comment type="caution">
    <text evidence="5">The sequence shown here is derived from an EMBL/GenBank/DDBJ whole genome shotgun (WGS) entry which is preliminary data.</text>
</comment>
<dbReference type="SUPFAM" id="SSF51445">
    <property type="entry name" value="(Trans)glycosidases"/>
    <property type="match status" value="1"/>
</dbReference>
<keyword evidence="6" id="KW-1185">Reference proteome</keyword>
<dbReference type="PANTHER" id="PTHR30480">
    <property type="entry name" value="BETA-HEXOSAMINIDASE-RELATED"/>
    <property type="match status" value="1"/>
</dbReference>
<accession>A0A7W0CJN6</accession>
<evidence type="ECO:0000259" key="4">
    <source>
        <dbReference type="Pfam" id="PF00933"/>
    </source>
</evidence>
<feature type="domain" description="Glycoside hydrolase family 3 N-terminal" evidence="4">
    <location>
        <begin position="31"/>
        <end position="315"/>
    </location>
</feature>
<evidence type="ECO:0000313" key="6">
    <source>
        <dbReference type="Proteomes" id="UP000530928"/>
    </source>
</evidence>
<sequence>MLSQLALSVLQPGFDGTSAPDWLRRALGQGLGGAVLFARNLPRRELVDELRAENADVVVAIDEEGGVVTRLEAVAGSSFPGNRALGVADSLDLTRRVGHAIGSLVGSHDITLNYAPSADVNANPANPVIGVRSFGPTAELVARHTAAWIEGHQSAGVAACAKHFPGHGDTVTDSHLALPTVHASAELFHERDLPPFRAAIEAGVKAIMCGHLLIPALDPSGPATLSRAILTDLLRGELGFEGMLVTDAIEMKAVAALHSPGEIAVRALAAGCDAICVGQTTEQGLAEIVEAVVAAVRDGSLPEERLAEASARVAAVAAWYGKGARATEAALHAATGSPGAAHGRAATGPGSPDLAVGLEAARAALTVTGAARLTAPPHVLEINPRLNLAVGPGTPTGLTAALTERLPGTTRVRVAMGDDLPPLPEGPVVLVVHDAARHPWVRQALAGLTAARPDAIVVETGIPDTPVGASYLETHGISRASAIAAAEWLAEPTTQADAHTTGETA</sequence>
<keyword evidence="3 5" id="KW-0326">Glycosidase</keyword>
<proteinExistence type="inferred from homology"/>
<dbReference type="GO" id="GO:0004563">
    <property type="term" value="F:beta-N-acetylhexosaminidase activity"/>
    <property type="evidence" value="ECO:0007669"/>
    <property type="project" value="UniProtKB-EC"/>
</dbReference>
<name>A0A7W0CJN6_9ACTN</name>
<evidence type="ECO:0000313" key="5">
    <source>
        <dbReference type="EMBL" id="MBA2892393.1"/>
    </source>
</evidence>
<dbReference type="InterPro" id="IPR017853">
    <property type="entry name" value="GH"/>
</dbReference>
<dbReference type="Proteomes" id="UP000530928">
    <property type="component" value="Unassembled WGS sequence"/>
</dbReference>
<gene>
    <name evidence="5" type="ORF">HNR30_003747</name>
</gene>
<dbReference type="GO" id="GO:0005975">
    <property type="term" value="P:carbohydrate metabolic process"/>
    <property type="evidence" value="ECO:0007669"/>
    <property type="project" value="InterPro"/>
</dbReference>
<dbReference type="EC" id="3.2.1.52" evidence="5"/>
<dbReference type="GO" id="GO:0009254">
    <property type="term" value="P:peptidoglycan turnover"/>
    <property type="evidence" value="ECO:0007669"/>
    <property type="project" value="TreeGrafter"/>
</dbReference>
<dbReference type="RefSeq" id="WP_246378875.1">
    <property type="nucleotide sequence ID" value="NZ_BAABAM010000003.1"/>
</dbReference>
<organism evidence="5 6">
    <name type="scientific">Nonomuraea soli</name>
    <dbReference type="NCBI Taxonomy" id="1032476"/>
    <lineage>
        <taxon>Bacteria</taxon>
        <taxon>Bacillati</taxon>
        <taxon>Actinomycetota</taxon>
        <taxon>Actinomycetes</taxon>
        <taxon>Streptosporangiales</taxon>
        <taxon>Streptosporangiaceae</taxon>
        <taxon>Nonomuraea</taxon>
    </lineage>
</organism>
<comment type="similarity">
    <text evidence="1">Belongs to the glycosyl hydrolase 3 family.</text>
</comment>
<evidence type="ECO:0000256" key="3">
    <source>
        <dbReference type="ARBA" id="ARBA00023295"/>
    </source>
</evidence>
<evidence type="ECO:0000256" key="2">
    <source>
        <dbReference type="ARBA" id="ARBA00022801"/>
    </source>
</evidence>
<dbReference type="Gene3D" id="3.20.20.300">
    <property type="entry name" value="Glycoside hydrolase, family 3, N-terminal domain"/>
    <property type="match status" value="1"/>
</dbReference>
<dbReference type="InterPro" id="IPR001764">
    <property type="entry name" value="Glyco_hydro_3_N"/>
</dbReference>
<dbReference type="AlphaFoldDB" id="A0A7W0CJN6"/>
<dbReference type="Pfam" id="PF00933">
    <property type="entry name" value="Glyco_hydro_3"/>
    <property type="match status" value="1"/>
</dbReference>